<dbReference type="InterPro" id="IPR000719">
    <property type="entry name" value="Prot_kinase_dom"/>
</dbReference>
<name>A0AAV6XEF4_9LAMI</name>
<accession>A0AAV6XEF4</accession>
<dbReference type="GO" id="GO:0005524">
    <property type="term" value="F:ATP binding"/>
    <property type="evidence" value="ECO:0007669"/>
    <property type="project" value="InterPro"/>
</dbReference>
<dbReference type="InterPro" id="IPR001245">
    <property type="entry name" value="Ser-Thr/Tyr_kinase_cat_dom"/>
</dbReference>
<feature type="domain" description="Protein kinase" evidence="1">
    <location>
        <begin position="321"/>
        <end position="583"/>
    </location>
</feature>
<dbReference type="AlphaFoldDB" id="A0AAV6XEF4"/>
<dbReference type="SUPFAM" id="SSF56112">
    <property type="entry name" value="Protein kinase-like (PK-like)"/>
    <property type="match status" value="2"/>
</dbReference>
<dbReference type="EMBL" id="WHWC01000006">
    <property type="protein sequence ID" value="KAG8381506.1"/>
    <property type="molecule type" value="Genomic_DNA"/>
</dbReference>
<evidence type="ECO:0000313" key="2">
    <source>
        <dbReference type="EMBL" id="KAG8381506.1"/>
    </source>
</evidence>
<dbReference type="Gene3D" id="3.30.200.20">
    <property type="entry name" value="Phosphorylase Kinase, domain 1"/>
    <property type="match status" value="2"/>
</dbReference>
<dbReference type="Pfam" id="PF07714">
    <property type="entry name" value="PK_Tyr_Ser-Thr"/>
    <property type="match status" value="1"/>
</dbReference>
<evidence type="ECO:0000313" key="3">
    <source>
        <dbReference type="Proteomes" id="UP000826271"/>
    </source>
</evidence>
<dbReference type="Proteomes" id="UP000826271">
    <property type="component" value="Unassembled WGS sequence"/>
</dbReference>
<dbReference type="PROSITE" id="PS50011">
    <property type="entry name" value="PROTEIN_KINASE_DOM"/>
    <property type="match status" value="2"/>
</dbReference>
<dbReference type="GO" id="GO:0004672">
    <property type="term" value="F:protein kinase activity"/>
    <property type="evidence" value="ECO:0007669"/>
    <property type="project" value="InterPro"/>
</dbReference>
<gene>
    <name evidence="2" type="ORF">BUALT_Bualt06G0128900</name>
</gene>
<dbReference type="InterPro" id="IPR011009">
    <property type="entry name" value="Kinase-like_dom_sf"/>
</dbReference>
<comment type="caution">
    <text evidence="2">The sequence shown here is derived from an EMBL/GenBank/DDBJ whole genome shotgun (WGS) entry which is preliminary data.</text>
</comment>
<organism evidence="2 3">
    <name type="scientific">Buddleja alternifolia</name>
    <dbReference type="NCBI Taxonomy" id="168488"/>
    <lineage>
        <taxon>Eukaryota</taxon>
        <taxon>Viridiplantae</taxon>
        <taxon>Streptophyta</taxon>
        <taxon>Embryophyta</taxon>
        <taxon>Tracheophyta</taxon>
        <taxon>Spermatophyta</taxon>
        <taxon>Magnoliopsida</taxon>
        <taxon>eudicotyledons</taxon>
        <taxon>Gunneridae</taxon>
        <taxon>Pentapetalae</taxon>
        <taxon>asterids</taxon>
        <taxon>lamiids</taxon>
        <taxon>Lamiales</taxon>
        <taxon>Scrophulariaceae</taxon>
        <taxon>Buddlejeae</taxon>
        <taxon>Buddleja</taxon>
    </lineage>
</organism>
<dbReference type="PANTHER" id="PTHR48010:SF1">
    <property type="entry name" value="PROTEIN KINASE DOMAIN-CONTAINING PROTEIN"/>
    <property type="match status" value="1"/>
</dbReference>
<evidence type="ECO:0000259" key="1">
    <source>
        <dbReference type="PROSITE" id="PS50011"/>
    </source>
</evidence>
<protein>
    <recommendedName>
        <fullName evidence="1">Protein kinase domain-containing protein</fullName>
    </recommendedName>
</protein>
<reference evidence="2" key="1">
    <citation type="submission" date="2019-10" db="EMBL/GenBank/DDBJ databases">
        <authorList>
            <person name="Zhang R."/>
            <person name="Pan Y."/>
            <person name="Wang J."/>
            <person name="Ma R."/>
            <person name="Yu S."/>
        </authorList>
    </citation>
    <scope>NUCLEOTIDE SEQUENCE</scope>
    <source>
        <strain evidence="2">LA-IB0</strain>
        <tissue evidence="2">Leaf</tissue>
    </source>
</reference>
<keyword evidence="3" id="KW-1185">Reference proteome</keyword>
<dbReference type="PANTHER" id="PTHR48010">
    <property type="entry name" value="OS05G0588300 PROTEIN"/>
    <property type="match status" value="1"/>
</dbReference>
<feature type="domain" description="Protein kinase" evidence="1">
    <location>
        <begin position="97"/>
        <end position="327"/>
    </location>
</feature>
<dbReference type="InterPro" id="IPR050994">
    <property type="entry name" value="At_inactive_RLKs"/>
</dbReference>
<dbReference type="Gene3D" id="1.10.510.10">
    <property type="entry name" value="Transferase(Phosphotransferase) domain 1"/>
    <property type="match status" value="2"/>
</dbReference>
<proteinExistence type="predicted"/>
<sequence>MSRIYDNWERLVAAVLRKQQLWQLFHEQSRCPSICSDASGSSSSSFRDADFDFSSPDSSSTYWMQIEDAVANLQKSLPKLVFLSNFSPPFDVEDVFLGSAKLIGRGTFGSTYTASMGNGVRIVVKRLKSVSISEQEFKSHMDIVGNVRHKNVAALRAYYSSKDEKLMIYDYYSKNVYALLHGKTDLIRAHVDWETRLRIAIGAARGIAEIHAQNGGNLIHGSIKASNIFLNSEQCGVVSDVGLAKMIETTFMPTARCYAPEVQNTQNVSQASDVYSFGILLLELLTRKSTVHVPGGPEVVDLVKLVTSVKSKERAAKDMLRTPAEVLGKGTFGTSYKRTLENGNVIRLKRLRDVTATLDGFQQHMEVVGRMRHENAADVRAYYFSKGEKILVYDYYNQDSVSALLHGKTGTGKIPLDWITRFKIAVGAARGIAHIHKQDGGKLVHENIKSSNVFLDGQKYGIVSDTGLAKVVGPVPPSGVLNPGYCAPEVTDTKKVSQASDVFSFGVILLELISGRPSQYTYDGVVVSLVKRTKSVIRNEWSSEAIDLELLRYRNIDESMLQFLRIGMDCVAIVPERRPSQDV</sequence>
<dbReference type="Pfam" id="PF00069">
    <property type="entry name" value="Pkinase"/>
    <property type="match status" value="1"/>
</dbReference>